<keyword evidence="4" id="KW-0472">Membrane</keyword>
<feature type="transmembrane region" description="Helical" evidence="4">
    <location>
        <begin position="169"/>
        <end position="187"/>
    </location>
</feature>
<dbReference type="PANTHER" id="PTHR43280">
    <property type="entry name" value="ARAC-FAMILY TRANSCRIPTIONAL REGULATOR"/>
    <property type="match status" value="1"/>
</dbReference>
<dbReference type="InterPro" id="IPR018062">
    <property type="entry name" value="HTH_AraC-typ_CS"/>
</dbReference>
<dbReference type="Gene3D" id="1.10.10.60">
    <property type="entry name" value="Homeodomain-like"/>
    <property type="match status" value="1"/>
</dbReference>
<dbReference type="PANTHER" id="PTHR43280:SF29">
    <property type="entry name" value="ARAC-FAMILY TRANSCRIPTIONAL REGULATOR"/>
    <property type="match status" value="1"/>
</dbReference>
<feature type="transmembrane region" description="Helical" evidence="4">
    <location>
        <begin position="42"/>
        <end position="62"/>
    </location>
</feature>
<feature type="domain" description="HTH araC/xylS-type" evidence="5">
    <location>
        <begin position="239"/>
        <end position="347"/>
    </location>
</feature>
<dbReference type="EMBL" id="JAVRHR010000002">
    <property type="protein sequence ID" value="MDT0607404.1"/>
    <property type="molecule type" value="Genomic_DNA"/>
</dbReference>
<accession>A0ABU3AB44</accession>
<evidence type="ECO:0000256" key="1">
    <source>
        <dbReference type="ARBA" id="ARBA00023015"/>
    </source>
</evidence>
<organism evidence="6 7">
    <name type="scientific">Croceitalea rosinachiae</name>
    <dbReference type="NCBI Taxonomy" id="3075596"/>
    <lineage>
        <taxon>Bacteria</taxon>
        <taxon>Pseudomonadati</taxon>
        <taxon>Bacteroidota</taxon>
        <taxon>Flavobacteriia</taxon>
        <taxon>Flavobacteriales</taxon>
        <taxon>Flavobacteriaceae</taxon>
        <taxon>Croceitalea</taxon>
    </lineage>
</organism>
<dbReference type="Proteomes" id="UP001255246">
    <property type="component" value="Unassembled WGS sequence"/>
</dbReference>
<name>A0ABU3AB44_9FLAO</name>
<gene>
    <name evidence="6" type="ORF">RM706_10205</name>
</gene>
<reference evidence="6 7" key="1">
    <citation type="submission" date="2023-09" db="EMBL/GenBank/DDBJ databases">
        <authorList>
            <person name="Rey-Velasco X."/>
        </authorList>
    </citation>
    <scope>NUCLEOTIDE SEQUENCE [LARGE SCALE GENOMIC DNA]</scope>
    <source>
        <strain evidence="6 7">F388</strain>
    </source>
</reference>
<evidence type="ECO:0000313" key="6">
    <source>
        <dbReference type="EMBL" id="MDT0607404.1"/>
    </source>
</evidence>
<dbReference type="InterPro" id="IPR018060">
    <property type="entry name" value="HTH_AraC"/>
</dbReference>
<evidence type="ECO:0000313" key="7">
    <source>
        <dbReference type="Proteomes" id="UP001255246"/>
    </source>
</evidence>
<feature type="transmembrane region" description="Helical" evidence="4">
    <location>
        <begin position="102"/>
        <end position="119"/>
    </location>
</feature>
<comment type="caution">
    <text evidence="6">The sequence shown here is derived from an EMBL/GenBank/DDBJ whole genome shotgun (WGS) entry which is preliminary data.</text>
</comment>
<evidence type="ECO:0000259" key="5">
    <source>
        <dbReference type="PROSITE" id="PS01124"/>
    </source>
</evidence>
<dbReference type="Pfam" id="PF12833">
    <property type="entry name" value="HTH_18"/>
    <property type="match status" value="1"/>
</dbReference>
<feature type="transmembrane region" description="Helical" evidence="4">
    <location>
        <begin position="12"/>
        <end position="30"/>
    </location>
</feature>
<dbReference type="SMART" id="SM00342">
    <property type="entry name" value="HTH_ARAC"/>
    <property type="match status" value="1"/>
</dbReference>
<dbReference type="SUPFAM" id="SSF46689">
    <property type="entry name" value="Homeodomain-like"/>
    <property type="match status" value="1"/>
</dbReference>
<protein>
    <submittedName>
        <fullName evidence="6">Helix-turn-helix domain-containing protein</fullName>
    </submittedName>
</protein>
<proteinExistence type="predicted"/>
<dbReference type="PROSITE" id="PS00041">
    <property type="entry name" value="HTH_ARAC_FAMILY_1"/>
    <property type="match status" value="1"/>
</dbReference>
<keyword evidence="4" id="KW-0812">Transmembrane</keyword>
<keyword evidence="4" id="KW-1133">Transmembrane helix</keyword>
<keyword evidence="7" id="KW-1185">Reference proteome</keyword>
<feature type="transmembrane region" description="Helical" evidence="4">
    <location>
        <begin position="68"/>
        <end position="87"/>
    </location>
</feature>
<dbReference type="RefSeq" id="WP_311351064.1">
    <property type="nucleotide sequence ID" value="NZ_JAVRHR010000002.1"/>
</dbReference>
<evidence type="ECO:0000256" key="4">
    <source>
        <dbReference type="SAM" id="Phobius"/>
    </source>
</evidence>
<dbReference type="PROSITE" id="PS01124">
    <property type="entry name" value="HTH_ARAC_FAMILY_2"/>
    <property type="match status" value="1"/>
</dbReference>
<sequence length="348" mass="40767">MESEILQQIEILLGSIGVILGIFFAVYLLINCKRLPKANLFLAIYLLTFSLRIGKSVFHYFYTIDGQIRNFFLTILFCVGPSIWLYVKYTIKYKALLKKVDYLHYAIFLVLLPICWFIPNNGPENYSLIFALFYNSITIHIFIYCFFSMVWFIRNRSLERSKHHKVKQVWLSYFLGSNLLFVLFYFLISEGIFPFYIGLSFFFSALIIFYSLRALNNPILFRVQVEKYEKSTLGSKEAMQIVQLIRYQFSKRRLYLNPELSLALLSEEVNVSAKELSQAINQIEKVNYSQFILEYRIEEAKRLLKSESHHNLTIASIAYDSGFNSISSFNTAFKKITGLTPLAFQKNK</sequence>
<feature type="transmembrane region" description="Helical" evidence="4">
    <location>
        <begin position="131"/>
        <end position="153"/>
    </location>
</feature>
<feature type="transmembrane region" description="Helical" evidence="4">
    <location>
        <begin position="193"/>
        <end position="212"/>
    </location>
</feature>
<keyword evidence="2" id="KW-0238">DNA-binding</keyword>
<evidence type="ECO:0000256" key="2">
    <source>
        <dbReference type="ARBA" id="ARBA00023125"/>
    </source>
</evidence>
<keyword evidence="3" id="KW-0804">Transcription</keyword>
<evidence type="ECO:0000256" key="3">
    <source>
        <dbReference type="ARBA" id="ARBA00023163"/>
    </source>
</evidence>
<dbReference type="InterPro" id="IPR009057">
    <property type="entry name" value="Homeodomain-like_sf"/>
</dbReference>
<keyword evidence="1" id="KW-0805">Transcription regulation</keyword>